<evidence type="ECO:0000256" key="1">
    <source>
        <dbReference type="SAM" id="MobiDB-lite"/>
    </source>
</evidence>
<dbReference type="EMBL" id="EU087576">
    <property type="protein sequence ID" value="ABV54789.1"/>
    <property type="molecule type" value="mRNA"/>
</dbReference>
<organism evidence="2">
    <name type="scientific">Tritia obsoleta</name>
    <dbReference type="NCBI Taxonomy" id="1934733"/>
    <lineage>
        <taxon>Eukaryota</taxon>
        <taxon>Metazoa</taxon>
        <taxon>Spiralia</taxon>
        <taxon>Lophotrochozoa</taxon>
        <taxon>Mollusca</taxon>
        <taxon>Gastropoda</taxon>
        <taxon>Caenogastropoda</taxon>
        <taxon>Neogastropoda</taxon>
        <taxon>Buccinoidea</taxon>
        <taxon>Nassariidae</taxon>
        <taxon>Nassariinae</taxon>
        <taxon>Tritia</taxon>
    </lineage>
</organism>
<proteinExistence type="evidence at transcript level"/>
<sequence>LCASPSLSPSTTVLCVHRLHQLHQQLTAVCTPSCSHRPQKTRPQRYGLSSNTRRLQVLESKTQCLLMKASAVIAQTSGRGLKEMPPHRSSRRSSTLLAPQMSKGRSSTLPAPREMSKGRSSTLPAPREMSNGRSSTLPVPREMSKGRSSTLPAPREMSKGR</sequence>
<feature type="region of interest" description="Disordered" evidence="1">
    <location>
        <begin position="76"/>
        <end position="161"/>
    </location>
</feature>
<dbReference type="AlphaFoldDB" id="A8CK97"/>
<feature type="non-terminal residue" evidence="2">
    <location>
        <position position="1"/>
    </location>
</feature>
<keyword evidence="2" id="KW-0449">Lipoprotein</keyword>
<gene>
    <name evidence="2" type="primary">Lip</name>
</gene>
<reference evidence="2" key="1">
    <citation type="submission" date="2007-08" db="EMBL/GenBank/DDBJ databases">
        <title>Widespread RNA segregation in a mollusc embryo.</title>
        <authorList>
            <person name="Kingsley E.P."/>
            <person name="Chan X.Y."/>
            <person name="Duan Y."/>
            <person name="Lambert J.D."/>
        </authorList>
    </citation>
    <scope>NUCLEOTIDE SEQUENCE</scope>
</reference>
<feature type="compositionally biased region" description="Polar residues" evidence="1">
    <location>
        <begin position="92"/>
        <end position="109"/>
    </location>
</feature>
<protein>
    <submittedName>
        <fullName evidence="2">Lipoprotein VsaC-like protein</fullName>
    </submittedName>
</protein>
<evidence type="ECO:0000313" key="2">
    <source>
        <dbReference type="EMBL" id="ABV54789.1"/>
    </source>
</evidence>
<accession>A8CK97</accession>
<name>A8CK97_9CAEN</name>